<sequence>MSKLQHKDFSLKGRTAPDGPYFVNNLIFGLDPLRLDHAQIIVGAPHNHPALRRALAFRTLKEARGETVNSKRLILSALTSVEGTA</sequence>
<gene>
    <name evidence="1" type="ORF">PAM7971_01826</name>
</gene>
<evidence type="ECO:0000313" key="1">
    <source>
        <dbReference type="EMBL" id="SLN39804.1"/>
    </source>
</evidence>
<dbReference type="EMBL" id="FWFW01000004">
    <property type="protein sequence ID" value="SLN39804.1"/>
    <property type="molecule type" value="Genomic_DNA"/>
</dbReference>
<proteinExistence type="predicted"/>
<name>A0A1Y5SFT0_9RHOB</name>
<dbReference type="OrthoDB" id="7885672at2"/>
<keyword evidence="2" id="KW-1185">Reference proteome</keyword>
<organism evidence="1 2">
    <name type="scientific">Pacificibacter marinus</name>
    <dbReference type="NCBI Taxonomy" id="658057"/>
    <lineage>
        <taxon>Bacteria</taxon>
        <taxon>Pseudomonadati</taxon>
        <taxon>Pseudomonadota</taxon>
        <taxon>Alphaproteobacteria</taxon>
        <taxon>Rhodobacterales</taxon>
        <taxon>Roseobacteraceae</taxon>
        <taxon>Pacificibacter</taxon>
    </lineage>
</organism>
<reference evidence="1 2" key="1">
    <citation type="submission" date="2017-03" db="EMBL/GenBank/DDBJ databases">
        <authorList>
            <person name="Afonso C.L."/>
            <person name="Miller P.J."/>
            <person name="Scott M.A."/>
            <person name="Spackman E."/>
            <person name="Goraichik I."/>
            <person name="Dimitrov K.M."/>
            <person name="Suarez D.L."/>
            <person name="Swayne D.E."/>
        </authorList>
    </citation>
    <scope>NUCLEOTIDE SEQUENCE [LARGE SCALE GENOMIC DNA]</scope>
    <source>
        <strain evidence="1 2">CECT 7971</strain>
    </source>
</reference>
<dbReference type="RefSeq" id="WP_085848925.1">
    <property type="nucleotide sequence ID" value="NZ_FWFW01000004.1"/>
</dbReference>
<dbReference type="Proteomes" id="UP000193307">
    <property type="component" value="Unassembled WGS sequence"/>
</dbReference>
<dbReference type="AlphaFoldDB" id="A0A1Y5SFT0"/>
<evidence type="ECO:0000313" key="2">
    <source>
        <dbReference type="Proteomes" id="UP000193307"/>
    </source>
</evidence>
<protein>
    <submittedName>
        <fullName evidence="1">Uncharacterized protein</fullName>
    </submittedName>
</protein>
<accession>A0A1Y5SFT0</accession>